<dbReference type="Pfam" id="PF13641">
    <property type="entry name" value="Glyco_tranf_2_3"/>
    <property type="match status" value="1"/>
</dbReference>
<keyword evidence="3 5" id="KW-0808">Transferase</keyword>
<feature type="transmembrane region" description="Helical" evidence="4">
    <location>
        <begin position="276"/>
        <end position="302"/>
    </location>
</feature>
<comment type="similarity">
    <text evidence="1">Belongs to the glycosyltransferase 2 family.</text>
</comment>
<dbReference type="SUPFAM" id="SSF53448">
    <property type="entry name" value="Nucleotide-diphospho-sugar transferases"/>
    <property type="match status" value="1"/>
</dbReference>
<protein>
    <submittedName>
        <fullName evidence="5">Cellulose synthase/poly-beta-1,6-N-acetylglucosamine synthase-like glycosyltransferase</fullName>
    </submittedName>
</protein>
<proteinExistence type="inferred from homology"/>
<feature type="transmembrane region" description="Helical" evidence="4">
    <location>
        <begin position="314"/>
        <end position="339"/>
    </location>
</feature>
<dbReference type="AlphaFoldDB" id="A0A2A9D5E9"/>
<dbReference type="EMBL" id="PDJD01000001">
    <property type="protein sequence ID" value="PFG21182.1"/>
    <property type="molecule type" value="Genomic_DNA"/>
</dbReference>
<name>A0A2A9D5E9_9MICO</name>
<comment type="caution">
    <text evidence="5">The sequence shown here is derived from an EMBL/GenBank/DDBJ whole genome shotgun (WGS) entry which is preliminary data.</text>
</comment>
<keyword evidence="2" id="KW-0328">Glycosyltransferase</keyword>
<keyword evidence="4" id="KW-1133">Transmembrane helix</keyword>
<dbReference type="GO" id="GO:0016757">
    <property type="term" value="F:glycosyltransferase activity"/>
    <property type="evidence" value="ECO:0007669"/>
    <property type="project" value="UniProtKB-KW"/>
</dbReference>
<evidence type="ECO:0000256" key="1">
    <source>
        <dbReference type="ARBA" id="ARBA00006739"/>
    </source>
</evidence>
<organism evidence="5 6">
    <name type="scientific">Serinibacter salmoneus</name>
    <dbReference type="NCBI Taxonomy" id="556530"/>
    <lineage>
        <taxon>Bacteria</taxon>
        <taxon>Bacillati</taxon>
        <taxon>Actinomycetota</taxon>
        <taxon>Actinomycetes</taxon>
        <taxon>Micrococcales</taxon>
        <taxon>Beutenbergiaceae</taxon>
        <taxon>Serinibacter</taxon>
    </lineage>
</organism>
<dbReference type="PANTHER" id="PTHR43630:SF1">
    <property type="entry name" value="POLY-BETA-1,6-N-ACETYL-D-GLUCOSAMINE SYNTHASE"/>
    <property type="match status" value="1"/>
</dbReference>
<feature type="transmembrane region" description="Helical" evidence="4">
    <location>
        <begin position="351"/>
        <end position="370"/>
    </location>
</feature>
<evidence type="ECO:0000313" key="5">
    <source>
        <dbReference type="EMBL" id="PFG21182.1"/>
    </source>
</evidence>
<evidence type="ECO:0000256" key="2">
    <source>
        <dbReference type="ARBA" id="ARBA00022676"/>
    </source>
</evidence>
<dbReference type="Gene3D" id="3.90.550.10">
    <property type="entry name" value="Spore Coat Polysaccharide Biosynthesis Protein SpsA, Chain A"/>
    <property type="match status" value="1"/>
</dbReference>
<keyword evidence="4" id="KW-0472">Membrane</keyword>
<sequence>MAMGPLAVWFEVLAARARRRARHRSIFAEPPSVSVVVPGYNEGRVLRACVASLLTSSYPDLEVILVDDGSSDDTLAVMRSMEHDPRVRVLTKPNGGKGSALNLGIAHARGEVLVLSDSDGVFGRRTIHHLIAGFSDPAIGAVCGDDRPVNLDRVQTRFLSLISHLGTGLMRRGLHLLRCLPVVSGNIGAFRRDVLEQTGPLDEDTLGEDLELTWRVYRAGYRVAFAPRALVYAESPSTVRGLWRQRVRWTRGLVQTVTTHRDMVGNPRFGIFGPSLVLVVLTGLVVPVLQVITLALVAWAVASGDTTALGSSAWDVLLWLGLPVALVMLVLAIALNGAWRDLRFVPTLLLWPVYSVVLTAVTWHALALEIKGAPRAWNKLERTGVVSIRDEDRVLVEAS</sequence>
<gene>
    <name evidence="5" type="ORF">ATL40_2805</name>
</gene>
<evidence type="ECO:0000313" key="6">
    <source>
        <dbReference type="Proteomes" id="UP000224915"/>
    </source>
</evidence>
<keyword evidence="4" id="KW-0812">Transmembrane</keyword>
<accession>A0A2A9D5E9</accession>
<evidence type="ECO:0000256" key="3">
    <source>
        <dbReference type="ARBA" id="ARBA00022679"/>
    </source>
</evidence>
<dbReference type="Proteomes" id="UP000224915">
    <property type="component" value="Unassembled WGS sequence"/>
</dbReference>
<keyword evidence="6" id="KW-1185">Reference proteome</keyword>
<dbReference type="CDD" id="cd06423">
    <property type="entry name" value="CESA_like"/>
    <property type="match status" value="1"/>
</dbReference>
<evidence type="ECO:0000256" key="4">
    <source>
        <dbReference type="SAM" id="Phobius"/>
    </source>
</evidence>
<reference evidence="5 6" key="1">
    <citation type="submission" date="2017-10" db="EMBL/GenBank/DDBJ databases">
        <title>Sequencing the genomes of 1000 actinobacteria strains.</title>
        <authorList>
            <person name="Klenk H.-P."/>
        </authorList>
    </citation>
    <scope>NUCLEOTIDE SEQUENCE [LARGE SCALE GENOMIC DNA]</scope>
    <source>
        <strain evidence="5 6">DSM 21801</strain>
    </source>
</reference>
<dbReference type="PANTHER" id="PTHR43630">
    <property type="entry name" value="POLY-BETA-1,6-N-ACETYL-D-GLUCOSAMINE SYNTHASE"/>
    <property type="match status" value="1"/>
</dbReference>
<dbReference type="InterPro" id="IPR029044">
    <property type="entry name" value="Nucleotide-diphossugar_trans"/>
</dbReference>